<dbReference type="PROSITE" id="PS51898">
    <property type="entry name" value="TYR_RECOMBINASE"/>
    <property type="match status" value="1"/>
</dbReference>
<dbReference type="Pfam" id="PF13495">
    <property type="entry name" value="Phage_int_SAM_4"/>
    <property type="match status" value="1"/>
</dbReference>
<dbReference type="InterPro" id="IPR013762">
    <property type="entry name" value="Integrase-like_cat_sf"/>
</dbReference>
<evidence type="ECO:0000259" key="6">
    <source>
        <dbReference type="PROSITE" id="PS51898"/>
    </source>
</evidence>
<dbReference type="PANTHER" id="PTHR30349:SF64">
    <property type="entry name" value="PROPHAGE INTEGRASE INTD-RELATED"/>
    <property type="match status" value="1"/>
</dbReference>
<dbReference type="EMBL" id="SJPM01000009">
    <property type="protein sequence ID" value="TWT93494.1"/>
    <property type="molecule type" value="Genomic_DNA"/>
</dbReference>
<dbReference type="Pfam" id="PF00589">
    <property type="entry name" value="Phage_integrase"/>
    <property type="match status" value="1"/>
</dbReference>
<organism evidence="7 8">
    <name type="scientific">Neorhodopirellula pilleata</name>
    <dbReference type="NCBI Taxonomy" id="2714738"/>
    <lineage>
        <taxon>Bacteria</taxon>
        <taxon>Pseudomonadati</taxon>
        <taxon>Planctomycetota</taxon>
        <taxon>Planctomycetia</taxon>
        <taxon>Pirellulales</taxon>
        <taxon>Pirellulaceae</taxon>
        <taxon>Neorhodopirellula</taxon>
    </lineage>
</organism>
<dbReference type="GO" id="GO:0003677">
    <property type="term" value="F:DNA binding"/>
    <property type="evidence" value="ECO:0007669"/>
    <property type="project" value="UniProtKB-KW"/>
</dbReference>
<dbReference type="PANTHER" id="PTHR30349">
    <property type="entry name" value="PHAGE INTEGRASE-RELATED"/>
    <property type="match status" value="1"/>
</dbReference>
<accession>A0A5C6A0Y9</accession>
<comment type="similarity">
    <text evidence="1">Belongs to the 'phage' integrase family.</text>
</comment>
<dbReference type="InterPro" id="IPR050090">
    <property type="entry name" value="Tyrosine_recombinase_XerCD"/>
</dbReference>
<keyword evidence="4" id="KW-0233">DNA recombination</keyword>
<dbReference type="RefSeq" id="WP_146579333.1">
    <property type="nucleotide sequence ID" value="NZ_SJPM01000009.1"/>
</dbReference>
<keyword evidence="8" id="KW-1185">Reference proteome</keyword>
<sequence>MIDEFIRRMGSYPVGEADRQWFPIWIRRYREFGGFAPDVKFEVDRGKTIDFCRALRRNETDAWQRLQAVRALIAYRTLILEVSDDELLDVRQKLTELAAIEAAKARERSGHPTLGGAELAEPPIEDGRVIEGEPEYLTEFRRTLRRHRNKYDTEKAYTSWLVRFCRWAKVDDPVSLGEAAIREFLTEVALGNSPGSLNHGDRPTGRRVSRSAGGSDGNKRAAESGTMEVAVGKGSQDYDVEWDIPDDELPKHFGSGCAASTQNQAKSALLYFFQTHLGRELGFIDAAHASAPPRLPVVLDRDEVIDVRQYVKGYLPSLMFDCVYGSGLRHKECRRLRIKDLNFSQRHIVVRNGKGDKDRVTVLPDCLVEQLQKHIEMRRGQHQRDLEDGFGEVHLPYSLAKKYPSDSRKFCWQFVFASPRIRRDPRSGKHWRHHVSESVLQEAFSAALARSSCDKNAVPHTLRHCFATHLLEDGADIRTVQELLGHKDVKTTMIYLHVMNRPGLSVKSPLDQMRLKKPR</sequence>
<evidence type="ECO:0000256" key="5">
    <source>
        <dbReference type="SAM" id="MobiDB-lite"/>
    </source>
</evidence>
<evidence type="ECO:0000313" key="7">
    <source>
        <dbReference type="EMBL" id="TWT93494.1"/>
    </source>
</evidence>
<dbReference type="GO" id="GO:0015074">
    <property type="term" value="P:DNA integration"/>
    <property type="evidence" value="ECO:0007669"/>
    <property type="project" value="UniProtKB-KW"/>
</dbReference>
<dbReference type="InterPro" id="IPR004107">
    <property type="entry name" value="Integrase_SAM-like_N"/>
</dbReference>
<dbReference type="Proteomes" id="UP000316213">
    <property type="component" value="Unassembled WGS sequence"/>
</dbReference>
<evidence type="ECO:0000256" key="2">
    <source>
        <dbReference type="ARBA" id="ARBA00022908"/>
    </source>
</evidence>
<evidence type="ECO:0000313" key="8">
    <source>
        <dbReference type="Proteomes" id="UP000316213"/>
    </source>
</evidence>
<evidence type="ECO:0000256" key="1">
    <source>
        <dbReference type="ARBA" id="ARBA00008857"/>
    </source>
</evidence>
<evidence type="ECO:0000256" key="4">
    <source>
        <dbReference type="ARBA" id="ARBA00023172"/>
    </source>
</evidence>
<dbReference type="InterPro" id="IPR011946">
    <property type="entry name" value="Integrase_integron-type"/>
</dbReference>
<dbReference type="AlphaFoldDB" id="A0A5C6A0Y9"/>
<protein>
    <submittedName>
        <fullName evidence="7">Tyrosine recombinase XerD</fullName>
    </submittedName>
</protein>
<keyword evidence="3" id="KW-0238">DNA-binding</keyword>
<reference evidence="7 8" key="1">
    <citation type="submission" date="2019-02" db="EMBL/GenBank/DDBJ databases">
        <title>Deep-cultivation of Planctomycetes and their phenomic and genomic characterization uncovers novel biology.</title>
        <authorList>
            <person name="Wiegand S."/>
            <person name="Jogler M."/>
            <person name="Boedeker C."/>
            <person name="Pinto D."/>
            <person name="Vollmers J."/>
            <person name="Rivas-Marin E."/>
            <person name="Kohn T."/>
            <person name="Peeters S.H."/>
            <person name="Heuer A."/>
            <person name="Rast P."/>
            <person name="Oberbeckmann S."/>
            <person name="Bunk B."/>
            <person name="Jeske O."/>
            <person name="Meyerdierks A."/>
            <person name="Storesund J.E."/>
            <person name="Kallscheuer N."/>
            <person name="Luecker S."/>
            <person name="Lage O.M."/>
            <person name="Pohl T."/>
            <person name="Merkel B.J."/>
            <person name="Hornburger P."/>
            <person name="Mueller R.-W."/>
            <person name="Bruemmer F."/>
            <person name="Labrenz M."/>
            <person name="Spormann A.M."/>
            <person name="Op Den Camp H."/>
            <person name="Overmann J."/>
            <person name="Amann R."/>
            <person name="Jetten M.S.M."/>
            <person name="Mascher T."/>
            <person name="Medema M.H."/>
            <person name="Devos D.P."/>
            <person name="Kaster A.-K."/>
            <person name="Ovreas L."/>
            <person name="Rohde M."/>
            <person name="Galperin M.Y."/>
            <person name="Jogler C."/>
        </authorList>
    </citation>
    <scope>NUCLEOTIDE SEQUENCE [LARGE SCALE GENOMIC DNA]</scope>
    <source>
        <strain evidence="7 8">Pla100</strain>
    </source>
</reference>
<dbReference type="SUPFAM" id="SSF56349">
    <property type="entry name" value="DNA breaking-rejoining enzymes"/>
    <property type="match status" value="1"/>
</dbReference>
<dbReference type="NCBIfam" id="TIGR02249">
    <property type="entry name" value="integrase_gron"/>
    <property type="match status" value="1"/>
</dbReference>
<evidence type="ECO:0000256" key="3">
    <source>
        <dbReference type="ARBA" id="ARBA00023125"/>
    </source>
</evidence>
<proteinExistence type="inferred from homology"/>
<dbReference type="GO" id="GO:0006310">
    <property type="term" value="P:DNA recombination"/>
    <property type="evidence" value="ECO:0007669"/>
    <property type="project" value="UniProtKB-KW"/>
</dbReference>
<dbReference type="Gene3D" id="1.10.150.130">
    <property type="match status" value="1"/>
</dbReference>
<dbReference type="OrthoDB" id="9801717at2"/>
<dbReference type="InterPro" id="IPR010998">
    <property type="entry name" value="Integrase_recombinase_N"/>
</dbReference>
<comment type="caution">
    <text evidence="7">The sequence shown here is derived from an EMBL/GenBank/DDBJ whole genome shotgun (WGS) entry which is preliminary data.</text>
</comment>
<dbReference type="InterPro" id="IPR002104">
    <property type="entry name" value="Integrase_catalytic"/>
</dbReference>
<feature type="domain" description="Tyr recombinase" evidence="6">
    <location>
        <begin position="294"/>
        <end position="508"/>
    </location>
</feature>
<gene>
    <name evidence="7" type="primary">xerD_3</name>
    <name evidence="7" type="ORF">Pla100_40110</name>
</gene>
<feature type="region of interest" description="Disordered" evidence="5">
    <location>
        <begin position="192"/>
        <end position="227"/>
    </location>
</feature>
<dbReference type="InterPro" id="IPR011010">
    <property type="entry name" value="DNA_brk_join_enz"/>
</dbReference>
<name>A0A5C6A0Y9_9BACT</name>
<dbReference type="Gene3D" id="1.10.443.10">
    <property type="entry name" value="Intergrase catalytic core"/>
    <property type="match status" value="1"/>
</dbReference>
<keyword evidence="2" id="KW-0229">DNA integration</keyword>